<dbReference type="InterPro" id="IPR016181">
    <property type="entry name" value="Acyl_CoA_acyltransferase"/>
</dbReference>
<dbReference type="AlphaFoldDB" id="A0A8S0W3A4"/>
<protein>
    <recommendedName>
        <fullName evidence="1">N-acetyltransferase domain-containing protein</fullName>
    </recommendedName>
</protein>
<keyword evidence="3" id="KW-1185">Reference proteome</keyword>
<name>A0A8S0W3A4_CYCAE</name>
<accession>A0A8S0W3A4</accession>
<feature type="domain" description="N-acetyltransferase" evidence="1">
    <location>
        <begin position="9"/>
        <end position="185"/>
    </location>
</feature>
<reference evidence="2 3" key="1">
    <citation type="submission" date="2020-01" db="EMBL/GenBank/DDBJ databases">
        <authorList>
            <person name="Gupta K D."/>
        </authorList>
    </citation>
    <scope>NUCLEOTIDE SEQUENCE [LARGE SCALE GENOMIC DNA]</scope>
</reference>
<dbReference type="PANTHER" id="PTHR43792">
    <property type="entry name" value="GNAT FAMILY, PUTATIVE (AFU_ORTHOLOGUE AFUA_3G00765)-RELATED-RELATED"/>
    <property type="match status" value="1"/>
</dbReference>
<dbReference type="Proteomes" id="UP000467700">
    <property type="component" value="Unassembled WGS sequence"/>
</dbReference>
<dbReference type="InterPro" id="IPR000182">
    <property type="entry name" value="GNAT_dom"/>
</dbReference>
<sequence>MFDLPKNSLRLRAFNAENDLSKLLDLEADPEVAKFSSIYFLVPQNQRWDEECLKKRVSSIENNFEFFCIVETIPATGSTQEPEFVGIVGLRADGRDRGMRHTTLSIGLAKKFWGKGYGSEILEFVVDYAFRQLNMHRITLEVYEGNYGALAVYKKCGFIVEVTHRKKVWYNGDWGSTILMGILLEDWLTKNKTGLGHAATPESKTVIGLKEPVRDARELASSNYAPSFGTESISD</sequence>
<dbReference type="EMBL" id="CACVBS010000068">
    <property type="protein sequence ID" value="CAA7268475.1"/>
    <property type="molecule type" value="Genomic_DNA"/>
</dbReference>
<gene>
    <name evidence="2" type="ORF">AAE3_LOCUS10565</name>
</gene>
<dbReference type="OrthoDB" id="630895at2759"/>
<dbReference type="Pfam" id="PF13302">
    <property type="entry name" value="Acetyltransf_3"/>
    <property type="match status" value="1"/>
</dbReference>
<proteinExistence type="predicted"/>
<dbReference type="PANTHER" id="PTHR43792:SF1">
    <property type="entry name" value="N-ACETYLTRANSFERASE DOMAIN-CONTAINING PROTEIN"/>
    <property type="match status" value="1"/>
</dbReference>
<dbReference type="SUPFAM" id="SSF55729">
    <property type="entry name" value="Acyl-CoA N-acyltransferases (Nat)"/>
    <property type="match status" value="1"/>
</dbReference>
<evidence type="ECO:0000259" key="1">
    <source>
        <dbReference type="PROSITE" id="PS51186"/>
    </source>
</evidence>
<dbReference type="PROSITE" id="PS51186">
    <property type="entry name" value="GNAT"/>
    <property type="match status" value="1"/>
</dbReference>
<evidence type="ECO:0000313" key="3">
    <source>
        <dbReference type="Proteomes" id="UP000467700"/>
    </source>
</evidence>
<comment type="caution">
    <text evidence="2">The sequence shown here is derived from an EMBL/GenBank/DDBJ whole genome shotgun (WGS) entry which is preliminary data.</text>
</comment>
<dbReference type="CDD" id="cd04301">
    <property type="entry name" value="NAT_SF"/>
    <property type="match status" value="1"/>
</dbReference>
<evidence type="ECO:0000313" key="2">
    <source>
        <dbReference type="EMBL" id="CAA7268475.1"/>
    </source>
</evidence>
<dbReference type="InterPro" id="IPR051531">
    <property type="entry name" value="N-acetyltransferase"/>
</dbReference>
<organism evidence="2 3">
    <name type="scientific">Cyclocybe aegerita</name>
    <name type="common">Black poplar mushroom</name>
    <name type="synonym">Agrocybe aegerita</name>
    <dbReference type="NCBI Taxonomy" id="1973307"/>
    <lineage>
        <taxon>Eukaryota</taxon>
        <taxon>Fungi</taxon>
        <taxon>Dikarya</taxon>
        <taxon>Basidiomycota</taxon>
        <taxon>Agaricomycotina</taxon>
        <taxon>Agaricomycetes</taxon>
        <taxon>Agaricomycetidae</taxon>
        <taxon>Agaricales</taxon>
        <taxon>Agaricineae</taxon>
        <taxon>Bolbitiaceae</taxon>
        <taxon>Cyclocybe</taxon>
    </lineage>
</organism>
<dbReference type="Gene3D" id="3.40.630.30">
    <property type="match status" value="1"/>
</dbReference>
<dbReference type="GO" id="GO:0016747">
    <property type="term" value="F:acyltransferase activity, transferring groups other than amino-acyl groups"/>
    <property type="evidence" value="ECO:0007669"/>
    <property type="project" value="InterPro"/>
</dbReference>